<keyword evidence="1" id="KW-0472">Membrane</keyword>
<feature type="transmembrane region" description="Helical" evidence="1">
    <location>
        <begin position="80"/>
        <end position="101"/>
    </location>
</feature>
<keyword evidence="2" id="KW-0808">Transferase</keyword>
<comment type="caution">
    <text evidence="2">The sequence shown here is derived from an EMBL/GenBank/DDBJ whole genome shotgun (WGS) entry which is preliminary data.</text>
</comment>
<keyword evidence="1" id="KW-0812">Transmembrane</keyword>
<keyword evidence="2" id="KW-0328">Glycosyltransferase</keyword>
<dbReference type="GO" id="GO:0016757">
    <property type="term" value="F:glycosyltransferase activity"/>
    <property type="evidence" value="ECO:0007669"/>
    <property type="project" value="UniProtKB-KW"/>
</dbReference>
<evidence type="ECO:0000313" key="3">
    <source>
        <dbReference type="Proteomes" id="UP001610335"/>
    </source>
</evidence>
<evidence type="ECO:0000313" key="2">
    <source>
        <dbReference type="EMBL" id="KAL2825477.1"/>
    </source>
</evidence>
<evidence type="ECO:0000256" key="1">
    <source>
        <dbReference type="SAM" id="Phobius"/>
    </source>
</evidence>
<name>A0ABR4IEZ7_9EURO</name>
<dbReference type="Proteomes" id="UP001610335">
    <property type="component" value="Unassembled WGS sequence"/>
</dbReference>
<dbReference type="EMBL" id="JBFXLS010000036">
    <property type="protein sequence ID" value="KAL2825477.1"/>
    <property type="molecule type" value="Genomic_DNA"/>
</dbReference>
<accession>A0ABR4IEZ7</accession>
<keyword evidence="1" id="KW-1133">Transmembrane helix</keyword>
<dbReference type="Pfam" id="PF11735">
    <property type="entry name" value="CAP59_mtransfer"/>
    <property type="match status" value="1"/>
</dbReference>
<protein>
    <submittedName>
        <fullName evidence="2">Cryptococcal mannosyltransferase 1-domain-containing protein</fullName>
    </submittedName>
</protein>
<proteinExistence type="predicted"/>
<gene>
    <name evidence="2" type="ORF">BDW59DRAFT_172341</name>
</gene>
<dbReference type="InterPro" id="IPR021047">
    <property type="entry name" value="Mannosyltransferase_CMT1"/>
</dbReference>
<sequence>MQYHSIGRLSLSLHEYKPHYYFHQTEVNLKEQSFLERISYQMYFLPKFFGYRRGRYHYTSLSQPQPQPSLRLPSRSYRRLFRLSCCLAIAILLLVLLTSIFNPSYTRLPPHYSSLRNAVLNSNHPGRGNQRNEKVFVAASLYDPTGSLTQGHWGSSILHLINLLGEDNVFLSIYENDSGDEGKAALDSLNRQVPCNKSIVYEHSLPGLDALPKVTIPGGSERIKRIAYLAEARNRALKPLDDPNPSIRYDKLLYLNDVAFDPIDALHLLFSTNFDHDTGKPQYRAACAVDFINPFKFYDTYATRDLEGYSVGLPFYPWFTNSGTARSRNAVLAGEDAVPVRSCWGGLVAFDAQFFQPSRTDLPLSGVEGVGGRNANQSSPARFRALQDVDLFWDASECCLIHADIQVPQGVEMEMETETETETNTDTTDETTTVSTGIFMNPFVRVAYSKRTLSWLSTTRRFEKLYSIIQNIGNHLVGLPWLNRRREEVAGQSVDDTVVGYDGSEKRIRRVAGHDGFCGRPGLQVLVPVREKGGEGWESIPMAG</sequence>
<dbReference type="PANTHER" id="PTHR34144:SF8">
    <property type="entry name" value="GLYCOSYLTRANSFERASE FAMILY 69 PROTEIN"/>
    <property type="match status" value="1"/>
</dbReference>
<reference evidence="2 3" key="1">
    <citation type="submission" date="2024-07" db="EMBL/GenBank/DDBJ databases">
        <title>Section-level genome sequencing and comparative genomics of Aspergillus sections Usti and Cavernicolus.</title>
        <authorList>
            <consortium name="Lawrence Berkeley National Laboratory"/>
            <person name="Nybo J.L."/>
            <person name="Vesth T.C."/>
            <person name="Theobald S."/>
            <person name="Frisvad J.C."/>
            <person name="Larsen T.O."/>
            <person name="Kjaerboelling I."/>
            <person name="Rothschild-Mancinelli K."/>
            <person name="Lyhne E.K."/>
            <person name="Kogle M.E."/>
            <person name="Barry K."/>
            <person name="Clum A."/>
            <person name="Na H."/>
            <person name="Ledsgaard L."/>
            <person name="Lin J."/>
            <person name="Lipzen A."/>
            <person name="Kuo A."/>
            <person name="Riley R."/>
            <person name="Mondo S."/>
            <person name="LaButti K."/>
            <person name="Haridas S."/>
            <person name="Pangalinan J."/>
            <person name="Salamov A.A."/>
            <person name="Simmons B.A."/>
            <person name="Magnuson J.K."/>
            <person name="Chen J."/>
            <person name="Drula E."/>
            <person name="Henrissat B."/>
            <person name="Wiebenga A."/>
            <person name="Lubbers R.J."/>
            <person name="Gomes A.C."/>
            <person name="Makela M.R."/>
            <person name="Stajich J."/>
            <person name="Grigoriev I.V."/>
            <person name="Mortensen U.H."/>
            <person name="De vries R.P."/>
            <person name="Baker S.E."/>
            <person name="Andersen M.R."/>
        </authorList>
    </citation>
    <scope>NUCLEOTIDE SEQUENCE [LARGE SCALE GENOMIC DNA]</scope>
    <source>
        <strain evidence="2 3">CBS 600.67</strain>
    </source>
</reference>
<dbReference type="PANTHER" id="PTHR34144">
    <property type="entry name" value="CHROMOSOME 8, WHOLE GENOME SHOTGUN SEQUENCE"/>
    <property type="match status" value="1"/>
</dbReference>
<organism evidence="2 3">
    <name type="scientific">Aspergillus cavernicola</name>
    <dbReference type="NCBI Taxonomy" id="176166"/>
    <lineage>
        <taxon>Eukaryota</taxon>
        <taxon>Fungi</taxon>
        <taxon>Dikarya</taxon>
        <taxon>Ascomycota</taxon>
        <taxon>Pezizomycotina</taxon>
        <taxon>Eurotiomycetes</taxon>
        <taxon>Eurotiomycetidae</taxon>
        <taxon>Eurotiales</taxon>
        <taxon>Aspergillaceae</taxon>
        <taxon>Aspergillus</taxon>
        <taxon>Aspergillus subgen. Nidulantes</taxon>
    </lineage>
</organism>
<keyword evidence="3" id="KW-1185">Reference proteome</keyword>